<evidence type="ECO:0000313" key="1">
    <source>
        <dbReference type="EMBL" id="MZP28428.1"/>
    </source>
</evidence>
<evidence type="ECO:0000313" key="2">
    <source>
        <dbReference type="Proteomes" id="UP000463470"/>
    </source>
</evidence>
<keyword evidence="2" id="KW-1185">Reference proteome</keyword>
<protein>
    <submittedName>
        <fullName evidence="1">Uncharacterized protein</fullName>
    </submittedName>
</protein>
<dbReference type="AlphaFoldDB" id="A0A845L3T8"/>
<dbReference type="EMBL" id="WXEY01000001">
    <property type="protein sequence ID" value="MZP28428.1"/>
    <property type="molecule type" value="Genomic_DNA"/>
</dbReference>
<reference evidence="1 2" key="1">
    <citation type="submission" date="2020-01" db="EMBL/GenBank/DDBJ databases">
        <title>Whole-genome sequence of Heliobacterium undosum DSM 13378.</title>
        <authorList>
            <person name="Kyndt J.A."/>
            <person name="Meyer T.E."/>
        </authorList>
    </citation>
    <scope>NUCLEOTIDE SEQUENCE [LARGE SCALE GENOMIC DNA]</scope>
    <source>
        <strain evidence="1 2">DSM 13378</strain>
    </source>
</reference>
<proteinExistence type="predicted"/>
<dbReference type="RefSeq" id="WP_161253831.1">
    <property type="nucleotide sequence ID" value="NZ_WXEY01000001.1"/>
</dbReference>
<organism evidence="1 2">
    <name type="scientific">Heliomicrobium undosum</name>
    <dbReference type="NCBI Taxonomy" id="121734"/>
    <lineage>
        <taxon>Bacteria</taxon>
        <taxon>Bacillati</taxon>
        <taxon>Bacillota</taxon>
        <taxon>Clostridia</taxon>
        <taxon>Eubacteriales</taxon>
        <taxon>Heliobacteriaceae</taxon>
        <taxon>Heliomicrobium</taxon>
    </lineage>
</organism>
<sequence>MMLVLVTKVRRRIRTIVRVLVALLLLGLLVPPFLNYAEQTASTTPKEERPTGQPLRVELQETPLMEQFVMKWKEWTAKKP</sequence>
<dbReference type="OrthoDB" id="2087349at2"/>
<comment type="caution">
    <text evidence="1">The sequence shown here is derived from an EMBL/GenBank/DDBJ whole genome shotgun (WGS) entry which is preliminary data.</text>
</comment>
<accession>A0A845L3T8</accession>
<name>A0A845L3T8_9FIRM</name>
<dbReference type="Proteomes" id="UP000463470">
    <property type="component" value="Unassembled WGS sequence"/>
</dbReference>
<gene>
    <name evidence="1" type="ORF">GTO91_01655</name>
</gene>